<keyword evidence="3 5" id="KW-1133">Transmembrane helix</keyword>
<evidence type="ECO:0000256" key="1">
    <source>
        <dbReference type="ARBA" id="ARBA00004141"/>
    </source>
</evidence>
<dbReference type="RefSeq" id="XP_002107593.1">
    <property type="nucleotide sequence ID" value="XM_002107557.1"/>
</dbReference>
<dbReference type="Pfam" id="PF00520">
    <property type="entry name" value="Ion_trans"/>
    <property type="match status" value="1"/>
</dbReference>
<accession>B3RI48</accession>
<feature type="transmembrane region" description="Helical" evidence="5">
    <location>
        <begin position="99"/>
        <end position="126"/>
    </location>
</feature>
<dbReference type="Gene3D" id="1.10.287.70">
    <property type="match status" value="1"/>
</dbReference>
<dbReference type="AlphaFoldDB" id="B3RI48"/>
<protein>
    <recommendedName>
        <fullName evidence="6">Ion transport domain-containing protein</fullName>
    </recommendedName>
</protein>
<evidence type="ECO:0000256" key="5">
    <source>
        <dbReference type="SAM" id="Phobius"/>
    </source>
</evidence>
<gene>
    <name evidence="7" type="ORF">TRIADDRAFT_18815</name>
</gene>
<dbReference type="Proteomes" id="UP000009022">
    <property type="component" value="Unassembled WGS sequence"/>
</dbReference>
<dbReference type="CTD" id="6748805"/>
<dbReference type="HOGENOM" id="CLU_1572672_0_0_1"/>
<evidence type="ECO:0000259" key="6">
    <source>
        <dbReference type="Pfam" id="PF00520"/>
    </source>
</evidence>
<evidence type="ECO:0000256" key="3">
    <source>
        <dbReference type="ARBA" id="ARBA00022989"/>
    </source>
</evidence>
<dbReference type="InterPro" id="IPR028823">
    <property type="entry name" value="NALCN"/>
</dbReference>
<dbReference type="OMA" id="IMNNCMI"/>
<proteinExistence type="predicted"/>
<keyword evidence="2 5" id="KW-0812">Transmembrane</keyword>
<dbReference type="GeneID" id="6748805"/>
<dbReference type="PhylomeDB" id="B3RI48"/>
<evidence type="ECO:0000313" key="8">
    <source>
        <dbReference type="Proteomes" id="UP000009022"/>
    </source>
</evidence>
<keyword evidence="4 5" id="KW-0472">Membrane</keyword>
<dbReference type="eggNOG" id="KOG2301">
    <property type="taxonomic scope" value="Eukaryota"/>
</dbReference>
<organism evidence="7 8">
    <name type="scientific">Trichoplax adhaerens</name>
    <name type="common">Trichoplax reptans</name>
    <dbReference type="NCBI Taxonomy" id="10228"/>
    <lineage>
        <taxon>Eukaryota</taxon>
        <taxon>Metazoa</taxon>
        <taxon>Placozoa</taxon>
        <taxon>Uniplacotomia</taxon>
        <taxon>Trichoplacea</taxon>
        <taxon>Trichoplacidae</taxon>
        <taxon>Trichoplax</taxon>
    </lineage>
</organism>
<dbReference type="FunFam" id="1.10.287.70:FF:000032">
    <property type="entry name" value="Voltage-dependent T-type calcium channel subunit alpha"/>
    <property type="match status" value="1"/>
</dbReference>
<dbReference type="GO" id="GO:0016020">
    <property type="term" value="C:membrane"/>
    <property type="evidence" value="ECO:0007669"/>
    <property type="project" value="UniProtKB-SubCell"/>
</dbReference>
<evidence type="ECO:0000256" key="2">
    <source>
        <dbReference type="ARBA" id="ARBA00022692"/>
    </source>
</evidence>
<dbReference type="GO" id="GO:0005261">
    <property type="term" value="F:monoatomic cation channel activity"/>
    <property type="evidence" value="ECO:0007669"/>
    <property type="project" value="InterPro"/>
</dbReference>
<dbReference type="EMBL" id="DS985241">
    <property type="protein sequence ID" value="EDV28391.1"/>
    <property type="molecule type" value="Genomic_DNA"/>
</dbReference>
<reference evidence="7 8" key="1">
    <citation type="journal article" date="2008" name="Nature">
        <title>The Trichoplax genome and the nature of placozoans.</title>
        <authorList>
            <person name="Srivastava M."/>
            <person name="Begovic E."/>
            <person name="Chapman J."/>
            <person name="Putnam N.H."/>
            <person name="Hellsten U."/>
            <person name="Kawashima T."/>
            <person name="Kuo A."/>
            <person name="Mitros T."/>
            <person name="Salamov A."/>
            <person name="Carpenter M.L."/>
            <person name="Signorovitch A.Y."/>
            <person name="Moreno M.A."/>
            <person name="Kamm K."/>
            <person name="Grimwood J."/>
            <person name="Schmutz J."/>
            <person name="Shapiro H."/>
            <person name="Grigoriev I.V."/>
            <person name="Buss L.W."/>
            <person name="Schierwater B."/>
            <person name="Dellaporta S.L."/>
            <person name="Rokhsar D.S."/>
        </authorList>
    </citation>
    <scope>NUCLEOTIDE SEQUENCE [LARGE SCALE GENOMIC DNA]</scope>
    <source>
        <strain evidence="7 8">Grell-BS-1999</strain>
    </source>
</reference>
<dbReference type="InParanoid" id="B3RI48"/>
<dbReference type="KEGG" id="tad:TRIADDRAFT_18815"/>
<keyword evidence="8" id="KW-1185">Reference proteome</keyword>
<name>B3RI48_TRIAD</name>
<dbReference type="InterPro" id="IPR005821">
    <property type="entry name" value="Ion_trans_dom"/>
</dbReference>
<dbReference type="SUPFAM" id="SSF81324">
    <property type="entry name" value="Voltage-gated potassium channels"/>
    <property type="match status" value="1"/>
</dbReference>
<comment type="subcellular location">
    <subcellularLocation>
        <location evidence="1">Membrane</location>
        <topology evidence="1">Multi-pass membrane protein</topology>
    </subcellularLocation>
</comment>
<dbReference type="OrthoDB" id="10069766at2759"/>
<sequence length="170" mass="19661">MLFITVSVSVRKSFFGLSTLMMVLMCYALAGVVLFGNVKWGEGINRHTNFESAGQAMLVLTRIMTGEDWYKIMNNCMITTPYCTTTLENGRRISDCGNYAAAIIYFISFYVIVSFMFVNLFIAIVVENFSLFYSDEEESLLSQKNLYNFQTTWNLIDRNRKVHPFNHEHF</sequence>
<dbReference type="PANTHER" id="PTHR46141">
    <property type="entry name" value="SODIUM LEAK CHANNEL NON-SELECTIVE PROTEIN"/>
    <property type="match status" value="1"/>
</dbReference>
<dbReference type="STRING" id="10228.B3RI48"/>
<evidence type="ECO:0000313" key="7">
    <source>
        <dbReference type="EMBL" id="EDV28391.1"/>
    </source>
</evidence>
<evidence type="ECO:0000256" key="4">
    <source>
        <dbReference type="ARBA" id="ARBA00023136"/>
    </source>
</evidence>
<dbReference type="PANTHER" id="PTHR46141:SF1">
    <property type="entry name" value="SODIUM LEAK CHANNEL NALCN"/>
    <property type="match status" value="1"/>
</dbReference>
<feature type="transmembrane region" description="Helical" evidence="5">
    <location>
        <begin position="14"/>
        <end position="36"/>
    </location>
</feature>
<feature type="domain" description="Ion transport" evidence="6">
    <location>
        <begin position="5"/>
        <end position="136"/>
    </location>
</feature>